<reference evidence="2" key="1">
    <citation type="submission" date="2023-03" db="EMBL/GenBank/DDBJ databases">
        <title>Massive genome expansion in bonnet fungi (Mycena s.s.) driven by repeated elements and novel gene families across ecological guilds.</title>
        <authorList>
            <consortium name="Lawrence Berkeley National Laboratory"/>
            <person name="Harder C.B."/>
            <person name="Miyauchi S."/>
            <person name="Viragh M."/>
            <person name="Kuo A."/>
            <person name="Thoen E."/>
            <person name="Andreopoulos B."/>
            <person name="Lu D."/>
            <person name="Skrede I."/>
            <person name="Drula E."/>
            <person name="Henrissat B."/>
            <person name="Morin E."/>
            <person name="Kohler A."/>
            <person name="Barry K."/>
            <person name="LaButti K."/>
            <person name="Morin E."/>
            <person name="Salamov A."/>
            <person name="Lipzen A."/>
            <person name="Mereny Z."/>
            <person name="Hegedus B."/>
            <person name="Baldrian P."/>
            <person name="Stursova M."/>
            <person name="Weitz H."/>
            <person name="Taylor A."/>
            <person name="Grigoriev I.V."/>
            <person name="Nagy L.G."/>
            <person name="Martin F."/>
            <person name="Kauserud H."/>
        </authorList>
    </citation>
    <scope>NUCLEOTIDE SEQUENCE</scope>
    <source>
        <strain evidence="2">CBHHK200</strain>
    </source>
</reference>
<evidence type="ECO:0000313" key="2">
    <source>
        <dbReference type="EMBL" id="KAJ7015736.1"/>
    </source>
</evidence>
<dbReference type="AlphaFoldDB" id="A0AAD6RV44"/>
<feature type="region of interest" description="Disordered" evidence="1">
    <location>
        <begin position="33"/>
        <end position="77"/>
    </location>
</feature>
<comment type="caution">
    <text evidence="2">The sequence shown here is derived from an EMBL/GenBank/DDBJ whole genome shotgun (WGS) entry which is preliminary data.</text>
</comment>
<dbReference type="EMBL" id="JARJCM010000920">
    <property type="protein sequence ID" value="KAJ7015736.1"/>
    <property type="molecule type" value="Genomic_DNA"/>
</dbReference>
<protein>
    <submittedName>
        <fullName evidence="2">Uncharacterized protein</fullName>
    </submittedName>
</protein>
<keyword evidence="3" id="KW-1185">Reference proteome</keyword>
<feature type="compositionally biased region" description="Basic residues" evidence="1">
    <location>
        <begin position="57"/>
        <end position="68"/>
    </location>
</feature>
<accession>A0AAD6RV44</accession>
<name>A0AAD6RV44_9AGAR</name>
<proteinExistence type="predicted"/>
<dbReference type="Proteomes" id="UP001218188">
    <property type="component" value="Unassembled WGS sequence"/>
</dbReference>
<gene>
    <name evidence="2" type="ORF">C8F04DRAFT_736006</name>
</gene>
<evidence type="ECO:0000313" key="3">
    <source>
        <dbReference type="Proteomes" id="UP001218188"/>
    </source>
</evidence>
<sequence length="194" mass="20583">MAVLMCRLCSAVFTPSAAPGGERVGSWVGWVRGGGGRGRKKGEERGRIPLRPSNQNRSKRKIFSHHPRPSSPGKHREMEAGVNKLQLECASPGSRARVCTGGCFEGAKGEKGGDTVGSKHVRTACEGTCEKVRPREGARARAVWVGEAPRPSTSRPTPSKARTQRRGLQSKQHAGRGSGAGAACELRCRGYAAG</sequence>
<organism evidence="2 3">
    <name type="scientific">Mycena alexandri</name>
    <dbReference type="NCBI Taxonomy" id="1745969"/>
    <lineage>
        <taxon>Eukaryota</taxon>
        <taxon>Fungi</taxon>
        <taxon>Dikarya</taxon>
        <taxon>Basidiomycota</taxon>
        <taxon>Agaricomycotina</taxon>
        <taxon>Agaricomycetes</taxon>
        <taxon>Agaricomycetidae</taxon>
        <taxon>Agaricales</taxon>
        <taxon>Marasmiineae</taxon>
        <taxon>Mycenaceae</taxon>
        <taxon>Mycena</taxon>
    </lineage>
</organism>
<evidence type="ECO:0000256" key="1">
    <source>
        <dbReference type="SAM" id="MobiDB-lite"/>
    </source>
</evidence>
<feature type="compositionally biased region" description="Low complexity" evidence="1">
    <location>
        <begin position="148"/>
        <end position="161"/>
    </location>
</feature>
<feature type="region of interest" description="Disordered" evidence="1">
    <location>
        <begin position="145"/>
        <end position="181"/>
    </location>
</feature>